<sequence length="94" mass="11021">MRPYDISEGVPVLDIQFAVEMGHNHLRGDFKFSGHDAQIYRENDEWDHLPLWMWNEKGHASVLNSKQANSGRMLQATYKGRRKKDFDIDLGEFK</sequence>
<name>A0ABV7JFC1_9GAMM</name>
<reference evidence="2" key="1">
    <citation type="journal article" date="2019" name="Int. J. Syst. Evol. Microbiol.">
        <title>The Global Catalogue of Microorganisms (GCM) 10K type strain sequencing project: providing services to taxonomists for standard genome sequencing and annotation.</title>
        <authorList>
            <consortium name="The Broad Institute Genomics Platform"/>
            <consortium name="The Broad Institute Genome Sequencing Center for Infectious Disease"/>
            <person name="Wu L."/>
            <person name="Ma J."/>
        </authorList>
    </citation>
    <scope>NUCLEOTIDE SEQUENCE [LARGE SCALE GENOMIC DNA]</scope>
    <source>
        <strain evidence="2">KCTC 42953</strain>
    </source>
</reference>
<evidence type="ECO:0000313" key="1">
    <source>
        <dbReference type="EMBL" id="MFC3195554.1"/>
    </source>
</evidence>
<accession>A0ABV7JFC1</accession>
<comment type="caution">
    <text evidence="1">The sequence shown here is derived from an EMBL/GenBank/DDBJ whole genome shotgun (WGS) entry which is preliminary data.</text>
</comment>
<organism evidence="1 2">
    <name type="scientific">Marinicella sediminis</name>
    <dbReference type="NCBI Taxonomy" id="1792834"/>
    <lineage>
        <taxon>Bacteria</taxon>
        <taxon>Pseudomonadati</taxon>
        <taxon>Pseudomonadota</taxon>
        <taxon>Gammaproteobacteria</taxon>
        <taxon>Lysobacterales</taxon>
        <taxon>Marinicellaceae</taxon>
        <taxon>Marinicella</taxon>
    </lineage>
</organism>
<proteinExistence type="predicted"/>
<dbReference type="Proteomes" id="UP001595533">
    <property type="component" value="Unassembled WGS sequence"/>
</dbReference>
<dbReference type="RefSeq" id="WP_077413132.1">
    <property type="nucleotide sequence ID" value="NZ_JBHRTS010000008.1"/>
</dbReference>
<protein>
    <submittedName>
        <fullName evidence="1">Uncharacterized protein</fullName>
    </submittedName>
</protein>
<gene>
    <name evidence="1" type="ORF">ACFODZ_14965</name>
</gene>
<dbReference type="EMBL" id="JBHRTS010000008">
    <property type="protein sequence ID" value="MFC3195554.1"/>
    <property type="molecule type" value="Genomic_DNA"/>
</dbReference>
<evidence type="ECO:0000313" key="2">
    <source>
        <dbReference type="Proteomes" id="UP001595533"/>
    </source>
</evidence>
<keyword evidence="2" id="KW-1185">Reference proteome</keyword>